<evidence type="ECO:0000256" key="4">
    <source>
        <dbReference type="ARBA" id="ARBA00023136"/>
    </source>
</evidence>
<dbReference type="GeneID" id="19197516"/>
<evidence type="ECO:0000256" key="1">
    <source>
        <dbReference type="ARBA" id="ARBA00004141"/>
    </source>
</evidence>
<protein>
    <recommendedName>
        <fullName evidence="8">Major facilitator superfamily (MFS) profile domain-containing protein</fullName>
    </recommendedName>
</protein>
<dbReference type="EMBL" id="AMGX01000038">
    <property type="protein sequence ID" value="EXJ54919.1"/>
    <property type="molecule type" value="Genomic_DNA"/>
</dbReference>
<dbReference type="PANTHER" id="PTHR23502:SF24">
    <property type="entry name" value="TRANSPORTER, PUTATIVE-RELATED"/>
    <property type="match status" value="1"/>
</dbReference>
<gene>
    <name evidence="6" type="ORF">A1O5_12830</name>
</gene>
<evidence type="ECO:0000256" key="5">
    <source>
        <dbReference type="SAM" id="Phobius"/>
    </source>
</evidence>
<evidence type="ECO:0008006" key="8">
    <source>
        <dbReference type="Google" id="ProtNLM"/>
    </source>
</evidence>
<dbReference type="RefSeq" id="XP_007751589.1">
    <property type="nucleotide sequence ID" value="XM_007753399.1"/>
</dbReference>
<keyword evidence="2 5" id="KW-0812">Transmembrane</keyword>
<sequence>MAPLSLEGAETLRHASTSTSGMLTPNIKSKTVVTFPPGDPVNPRHRPVWRKWTIITSITLIGLTVSTEVGVWGLSLYVLRLAFRPMSLAPLSEYHGWTALYILPYGTFLLFLLGMALVDDLGGFLVLRFLSRLCASPTIANFSGTIADL</sequence>
<dbReference type="SUPFAM" id="SSF103473">
    <property type="entry name" value="MFS general substrate transporter"/>
    <property type="match status" value="1"/>
</dbReference>
<dbReference type="GO" id="GO:0022857">
    <property type="term" value="F:transmembrane transporter activity"/>
    <property type="evidence" value="ECO:0007669"/>
    <property type="project" value="TreeGrafter"/>
</dbReference>
<organism evidence="6 7">
    <name type="scientific">Cladophialophora psammophila CBS 110553</name>
    <dbReference type="NCBI Taxonomy" id="1182543"/>
    <lineage>
        <taxon>Eukaryota</taxon>
        <taxon>Fungi</taxon>
        <taxon>Dikarya</taxon>
        <taxon>Ascomycota</taxon>
        <taxon>Pezizomycotina</taxon>
        <taxon>Eurotiomycetes</taxon>
        <taxon>Chaetothyriomycetidae</taxon>
        <taxon>Chaetothyriales</taxon>
        <taxon>Herpotrichiellaceae</taxon>
        <taxon>Cladophialophora</taxon>
    </lineage>
</organism>
<keyword evidence="4 5" id="KW-0472">Membrane</keyword>
<comment type="caution">
    <text evidence="6">The sequence shown here is derived from an EMBL/GenBank/DDBJ whole genome shotgun (WGS) entry which is preliminary data.</text>
</comment>
<comment type="subcellular location">
    <subcellularLocation>
        <location evidence="1">Membrane</location>
        <topology evidence="1">Multi-pass membrane protein</topology>
    </subcellularLocation>
</comment>
<keyword evidence="7" id="KW-1185">Reference proteome</keyword>
<dbReference type="PANTHER" id="PTHR23502">
    <property type="entry name" value="MAJOR FACILITATOR SUPERFAMILY"/>
    <property type="match status" value="1"/>
</dbReference>
<dbReference type="OrthoDB" id="4094544at2759"/>
<evidence type="ECO:0000256" key="3">
    <source>
        <dbReference type="ARBA" id="ARBA00022989"/>
    </source>
</evidence>
<evidence type="ECO:0000313" key="6">
    <source>
        <dbReference type="EMBL" id="EXJ54919.1"/>
    </source>
</evidence>
<keyword evidence="3 5" id="KW-1133">Transmembrane helix</keyword>
<dbReference type="GO" id="GO:0005886">
    <property type="term" value="C:plasma membrane"/>
    <property type="evidence" value="ECO:0007669"/>
    <property type="project" value="TreeGrafter"/>
</dbReference>
<reference evidence="6 7" key="1">
    <citation type="submission" date="2013-03" db="EMBL/GenBank/DDBJ databases">
        <title>The Genome Sequence of Cladophialophora psammophila CBS 110553.</title>
        <authorList>
            <consortium name="The Broad Institute Genomics Platform"/>
            <person name="Cuomo C."/>
            <person name="de Hoog S."/>
            <person name="Gorbushina A."/>
            <person name="Walker B."/>
            <person name="Young S.K."/>
            <person name="Zeng Q."/>
            <person name="Gargeya S."/>
            <person name="Fitzgerald M."/>
            <person name="Haas B."/>
            <person name="Abouelleil A."/>
            <person name="Allen A.W."/>
            <person name="Alvarado L."/>
            <person name="Arachchi H.M."/>
            <person name="Berlin A.M."/>
            <person name="Chapman S.B."/>
            <person name="Gainer-Dewar J."/>
            <person name="Goldberg J."/>
            <person name="Griggs A."/>
            <person name="Gujja S."/>
            <person name="Hansen M."/>
            <person name="Howarth C."/>
            <person name="Imamovic A."/>
            <person name="Ireland A."/>
            <person name="Larimer J."/>
            <person name="McCowan C."/>
            <person name="Murphy C."/>
            <person name="Pearson M."/>
            <person name="Poon T.W."/>
            <person name="Priest M."/>
            <person name="Roberts A."/>
            <person name="Saif S."/>
            <person name="Shea T."/>
            <person name="Sisk P."/>
            <person name="Sykes S."/>
            <person name="Wortman J."/>
            <person name="Nusbaum C."/>
            <person name="Birren B."/>
        </authorList>
    </citation>
    <scope>NUCLEOTIDE SEQUENCE [LARGE SCALE GENOMIC DNA]</scope>
    <source>
        <strain evidence="6 7">CBS 110553</strain>
    </source>
</reference>
<name>W9W8N6_9EURO</name>
<dbReference type="HOGENOM" id="CLU_1749457_0_0_1"/>
<dbReference type="STRING" id="1182543.W9W8N6"/>
<feature type="transmembrane region" description="Helical" evidence="5">
    <location>
        <begin position="99"/>
        <end position="118"/>
    </location>
</feature>
<dbReference type="AlphaFoldDB" id="W9W8N6"/>
<evidence type="ECO:0000313" key="7">
    <source>
        <dbReference type="Proteomes" id="UP000019471"/>
    </source>
</evidence>
<dbReference type="Proteomes" id="UP000019471">
    <property type="component" value="Unassembled WGS sequence"/>
</dbReference>
<proteinExistence type="predicted"/>
<dbReference type="InterPro" id="IPR036259">
    <property type="entry name" value="MFS_trans_sf"/>
</dbReference>
<evidence type="ECO:0000256" key="2">
    <source>
        <dbReference type="ARBA" id="ARBA00022692"/>
    </source>
</evidence>
<dbReference type="eggNOG" id="KOG0255">
    <property type="taxonomic scope" value="Eukaryota"/>
</dbReference>
<feature type="transmembrane region" description="Helical" evidence="5">
    <location>
        <begin position="52"/>
        <end position="79"/>
    </location>
</feature>
<accession>W9W8N6</accession>